<feature type="region of interest" description="Disordered" evidence="1">
    <location>
        <begin position="75"/>
        <end position="130"/>
    </location>
</feature>
<evidence type="ECO:0000313" key="3">
    <source>
        <dbReference type="Proteomes" id="UP001562425"/>
    </source>
</evidence>
<feature type="compositionally biased region" description="Polar residues" evidence="1">
    <location>
        <begin position="105"/>
        <end position="128"/>
    </location>
</feature>
<evidence type="ECO:0000256" key="1">
    <source>
        <dbReference type="SAM" id="MobiDB-lite"/>
    </source>
</evidence>
<feature type="compositionally biased region" description="Polar residues" evidence="1">
    <location>
        <begin position="76"/>
        <end position="97"/>
    </location>
</feature>
<evidence type="ECO:0000313" key="2">
    <source>
        <dbReference type="EMBL" id="KAL1376804.1"/>
    </source>
</evidence>
<dbReference type="EMBL" id="JBEHCU010011384">
    <property type="protein sequence ID" value="KAL1376804.1"/>
    <property type="molecule type" value="Genomic_DNA"/>
</dbReference>
<keyword evidence="3" id="KW-1185">Reference proteome</keyword>
<protein>
    <submittedName>
        <fullName evidence="2">Uncharacterized protein</fullName>
    </submittedName>
</protein>
<comment type="caution">
    <text evidence="2">The sequence shown here is derived from an EMBL/GenBank/DDBJ whole genome shotgun (WGS) entry which is preliminary data.</text>
</comment>
<organism evidence="2 3">
    <name type="scientific">Culex pipiens pipiens</name>
    <name type="common">Northern house mosquito</name>
    <dbReference type="NCBI Taxonomy" id="38569"/>
    <lineage>
        <taxon>Eukaryota</taxon>
        <taxon>Metazoa</taxon>
        <taxon>Ecdysozoa</taxon>
        <taxon>Arthropoda</taxon>
        <taxon>Hexapoda</taxon>
        <taxon>Insecta</taxon>
        <taxon>Pterygota</taxon>
        <taxon>Neoptera</taxon>
        <taxon>Endopterygota</taxon>
        <taxon>Diptera</taxon>
        <taxon>Nematocera</taxon>
        <taxon>Culicoidea</taxon>
        <taxon>Culicidae</taxon>
        <taxon>Culicinae</taxon>
        <taxon>Culicini</taxon>
        <taxon>Culex</taxon>
        <taxon>Culex</taxon>
    </lineage>
</organism>
<gene>
    <name evidence="2" type="ORF">pipiens_016679</name>
</gene>
<dbReference type="AlphaFoldDB" id="A0ABD1CK77"/>
<sequence>MKLWKVPLNSCRPEWPPRTSLQICHFNRITCYHPRKDLRNNNSITAVIPITVNTNSDQSTETINVNQQNMVNSNNITSSLQPQSTTNNGSAPVSTVRTRLHTEPTPDQQHSMESSDNSFASFQNTSMPPKSPCTPIITRGMGHMIQHRFTKKFKDCKSNVPPSCGLPPEFVEEFKKTLRSDTLMPNVSPNLPRGVYARDRNRVPMHGIHGGPDSSSAGSSFRRFFDDEPYDLVIDDDDGGVERTGSRCRCTPWLRVVGQSLDSVVLLVEHGRP</sequence>
<proteinExistence type="predicted"/>
<reference evidence="2 3" key="1">
    <citation type="submission" date="2024-05" db="EMBL/GenBank/DDBJ databases">
        <title>Culex pipiens pipiens assembly and annotation.</title>
        <authorList>
            <person name="Alout H."/>
            <person name="Durand T."/>
        </authorList>
    </citation>
    <scope>NUCLEOTIDE SEQUENCE [LARGE SCALE GENOMIC DNA]</scope>
    <source>
        <strain evidence="2">HA-2024</strain>
        <tissue evidence="2">Whole body</tissue>
    </source>
</reference>
<name>A0ABD1CK77_CULPP</name>
<accession>A0ABD1CK77</accession>
<dbReference type="Proteomes" id="UP001562425">
    <property type="component" value="Unassembled WGS sequence"/>
</dbReference>